<reference evidence="3 4" key="1">
    <citation type="submission" date="2020-08" db="EMBL/GenBank/DDBJ databases">
        <title>Listeria ohnekaius sp. nov. and Listeria portnoyii sp. nov. isolated from non-agricultural and natural environments.</title>
        <authorList>
            <person name="Weller D."/>
            <person name="Belias A.M."/>
            <person name="Liao J."/>
            <person name="Guo S."/>
            <person name="Orsi R.H."/>
            <person name="Wiedmann M."/>
        </authorList>
    </citation>
    <scope>NUCLEOTIDE SEQUENCE [LARGE SCALE GENOMIC DNA]</scope>
    <source>
        <strain evidence="3 4">FSL W9-0585</strain>
    </source>
</reference>
<gene>
    <name evidence="3" type="ORF">HPK16_03600</name>
</gene>
<evidence type="ECO:0000313" key="4">
    <source>
        <dbReference type="Proteomes" id="UP000548787"/>
    </source>
</evidence>
<dbReference type="RefSeq" id="WP_181675652.1">
    <property type="nucleotide sequence ID" value="NZ_JABJVM010000003.1"/>
</dbReference>
<organism evidence="3 4">
    <name type="scientific">Listeria rustica</name>
    <dbReference type="NCBI Taxonomy" id="2713503"/>
    <lineage>
        <taxon>Bacteria</taxon>
        <taxon>Bacillati</taxon>
        <taxon>Bacillota</taxon>
        <taxon>Bacilli</taxon>
        <taxon>Bacillales</taxon>
        <taxon>Listeriaceae</taxon>
        <taxon>Listeria</taxon>
    </lineage>
</organism>
<dbReference type="EMBL" id="JABJVM010000003">
    <property type="protein sequence ID" value="MBA3925419.1"/>
    <property type="molecule type" value="Genomic_DNA"/>
</dbReference>
<dbReference type="Pfam" id="PF00534">
    <property type="entry name" value="Glycos_transf_1"/>
    <property type="match status" value="1"/>
</dbReference>
<dbReference type="GO" id="GO:0016757">
    <property type="term" value="F:glycosyltransferase activity"/>
    <property type="evidence" value="ECO:0007669"/>
    <property type="project" value="InterPro"/>
</dbReference>
<feature type="domain" description="Glycosyl transferase family 1" evidence="2">
    <location>
        <begin position="523"/>
        <end position="653"/>
    </location>
</feature>
<dbReference type="PANTHER" id="PTHR46401:SF2">
    <property type="entry name" value="GLYCOSYLTRANSFERASE WBBK-RELATED"/>
    <property type="match status" value="1"/>
</dbReference>
<evidence type="ECO:0000256" key="1">
    <source>
        <dbReference type="ARBA" id="ARBA00022679"/>
    </source>
</evidence>
<dbReference type="PANTHER" id="PTHR46401">
    <property type="entry name" value="GLYCOSYLTRANSFERASE WBBK-RELATED"/>
    <property type="match status" value="1"/>
</dbReference>
<evidence type="ECO:0000313" key="3">
    <source>
        <dbReference type="EMBL" id="MBA3925419.1"/>
    </source>
</evidence>
<comment type="caution">
    <text evidence="3">The sequence shown here is derived from an EMBL/GenBank/DDBJ whole genome shotgun (WGS) entry which is preliminary data.</text>
</comment>
<proteinExistence type="predicted"/>
<accession>A0A7W1T4R5</accession>
<dbReference type="AlphaFoldDB" id="A0A7W1T4R5"/>
<keyword evidence="1 3" id="KW-0808">Transferase</keyword>
<sequence length="714" mass="83444">MSKLRILLYGDIDLNFMDGSAVWLTSIAPVLSLNKHIQVDLLLKAKEQNDRLTTALKNKANLRLIQPFEAFSTMLFQGARLNVEEAVNIMSKLHREDAYDLVIVRGFDLVREVMKYEEFRHITVPYLTDFKHDGRSTEAERVDLKRVYDHFDHLFLQTKETKEAFKALIHVDGEKIQLLYPMVPESEGVPSFRNKHHRLIYSGKFHEDWYTEEIISATKKLAASDARIHTQIVGDKFQERLREKDAQLRIKAAFKEEAAIDWVGAVSRERCQELIEEADIGISWRSATLDNDDSVELSSKLLEYGRLGKPALVRRTKMHEDLLGKDYPLFVDTEEDFIQKTQAVLSDANLYLTAATMMFEASQYFTFQAAYTRLKEFIWSFEKRKKRIVFAGHDLKFAKMIIEHFEAHPGFDVRLDTWKAHEKHDEKHSLACAEWADIVFCEWGLGNAVWYSKHKQSHQTLIVRMHFQEKDLKFPRLMDVAQIDKIIVITPYMLEEFHRIFKIPRYKMVYIDNLLDAEKFDLPKKDGKEFRLGICGILPARKRVDLAVDLLEQLWKQDRRYQLTIKSKHPKDVAWLMAREKEREYYEAIFARIEQAPWRDNVIFEPHGDDVNEWMSTVGYLLSPSDYEGSHVSVSEAMASGAVPIIRNWKGADTVYPEKYIVDSLEVARDAVAEHTFTTKEVLERKQFAKYKFDRERIVHEIENLVSESITSCK</sequence>
<evidence type="ECO:0000259" key="2">
    <source>
        <dbReference type="Pfam" id="PF00534"/>
    </source>
</evidence>
<protein>
    <submittedName>
        <fullName evidence="3">Glycosyltransferase</fullName>
    </submittedName>
</protein>
<keyword evidence="4" id="KW-1185">Reference proteome</keyword>
<dbReference type="SUPFAM" id="SSF53756">
    <property type="entry name" value="UDP-Glycosyltransferase/glycogen phosphorylase"/>
    <property type="match status" value="2"/>
</dbReference>
<name>A0A7W1T4R5_9LIST</name>
<dbReference type="Gene3D" id="3.40.50.2000">
    <property type="entry name" value="Glycogen Phosphorylase B"/>
    <property type="match status" value="2"/>
</dbReference>
<dbReference type="GO" id="GO:0009103">
    <property type="term" value="P:lipopolysaccharide biosynthetic process"/>
    <property type="evidence" value="ECO:0007669"/>
    <property type="project" value="TreeGrafter"/>
</dbReference>
<dbReference type="Proteomes" id="UP000548787">
    <property type="component" value="Unassembled WGS sequence"/>
</dbReference>
<dbReference type="InterPro" id="IPR001296">
    <property type="entry name" value="Glyco_trans_1"/>
</dbReference>